<reference evidence="8" key="1">
    <citation type="submission" date="2022-05" db="EMBL/GenBank/DDBJ databases">
        <title>Novel Pseudomonas spp. Isolated from a Rainbow Trout Aquaculture Facility.</title>
        <authorList>
            <person name="Testerman T."/>
            <person name="Graf J."/>
        </authorList>
    </citation>
    <scope>NUCLEOTIDE SEQUENCE</scope>
    <source>
        <strain evidence="8">ID386</strain>
    </source>
</reference>
<feature type="transmembrane region" description="Helical" evidence="6">
    <location>
        <begin position="102"/>
        <end position="121"/>
    </location>
</feature>
<evidence type="ECO:0000256" key="3">
    <source>
        <dbReference type="ARBA" id="ARBA00022692"/>
    </source>
</evidence>
<feature type="transmembrane region" description="Helical" evidence="6">
    <location>
        <begin position="23"/>
        <end position="41"/>
    </location>
</feature>
<dbReference type="InterPro" id="IPR010432">
    <property type="entry name" value="RDD"/>
</dbReference>
<keyword evidence="2" id="KW-1003">Cell membrane</keyword>
<evidence type="ECO:0000259" key="7">
    <source>
        <dbReference type="Pfam" id="PF06271"/>
    </source>
</evidence>
<feature type="domain" description="RDD" evidence="7">
    <location>
        <begin position="16"/>
        <end position="132"/>
    </location>
</feature>
<sequence>METGNTQSSYQKPSNLAGLGRRWGGQIIDSLITFFLFFAVAKAAELVGLSGDLVGLLALGAGGGYYLFSDAMPNGQSVGKKILGMSVIDERSYLNCNLYQSFIRNITTPFLNFFDWIFIFFGSRKRLGDMLASTIVIRNK</sequence>
<evidence type="ECO:0000256" key="6">
    <source>
        <dbReference type="SAM" id="Phobius"/>
    </source>
</evidence>
<evidence type="ECO:0000256" key="2">
    <source>
        <dbReference type="ARBA" id="ARBA00022475"/>
    </source>
</evidence>
<comment type="caution">
    <text evidence="8">The sequence shown here is derived from an EMBL/GenBank/DDBJ whole genome shotgun (WGS) entry which is preliminary data.</text>
</comment>
<evidence type="ECO:0000256" key="4">
    <source>
        <dbReference type="ARBA" id="ARBA00022989"/>
    </source>
</evidence>
<dbReference type="PANTHER" id="PTHR36115:SF4">
    <property type="entry name" value="MEMBRANE PROTEIN"/>
    <property type="match status" value="1"/>
</dbReference>
<dbReference type="InterPro" id="IPR051791">
    <property type="entry name" value="Pra-immunoreactive"/>
</dbReference>
<evidence type="ECO:0000256" key="5">
    <source>
        <dbReference type="ARBA" id="ARBA00023136"/>
    </source>
</evidence>
<dbReference type="Pfam" id="PF06271">
    <property type="entry name" value="RDD"/>
    <property type="match status" value="1"/>
</dbReference>
<keyword evidence="5 6" id="KW-0472">Membrane</keyword>
<keyword evidence="3 6" id="KW-0812">Transmembrane</keyword>
<evidence type="ECO:0000313" key="9">
    <source>
        <dbReference type="Proteomes" id="UP001150531"/>
    </source>
</evidence>
<feature type="transmembrane region" description="Helical" evidence="6">
    <location>
        <begin position="46"/>
        <end position="68"/>
    </location>
</feature>
<gene>
    <name evidence="8" type="ORF">M5G18_11215</name>
</gene>
<keyword evidence="4 6" id="KW-1133">Transmembrane helix</keyword>
<comment type="subcellular location">
    <subcellularLocation>
        <location evidence="1">Cell membrane</location>
        <topology evidence="1">Multi-pass membrane protein</topology>
    </subcellularLocation>
</comment>
<dbReference type="Proteomes" id="UP001150531">
    <property type="component" value="Unassembled WGS sequence"/>
</dbReference>
<protein>
    <submittedName>
        <fullName evidence="8">RDD family protein</fullName>
    </submittedName>
</protein>
<evidence type="ECO:0000313" key="8">
    <source>
        <dbReference type="EMBL" id="MDD1125158.1"/>
    </source>
</evidence>
<dbReference type="PANTHER" id="PTHR36115">
    <property type="entry name" value="PROLINE-RICH ANTIGEN HOMOLOG-RELATED"/>
    <property type="match status" value="1"/>
</dbReference>
<dbReference type="EMBL" id="JAMDGS010000007">
    <property type="protein sequence ID" value="MDD1125158.1"/>
    <property type="molecule type" value="Genomic_DNA"/>
</dbReference>
<evidence type="ECO:0000256" key="1">
    <source>
        <dbReference type="ARBA" id="ARBA00004651"/>
    </source>
</evidence>
<proteinExistence type="predicted"/>
<keyword evidence="9" id="KW-1185">Reference proteome</keyword>
<name>A0ABT5PMM8_9PSED</name>
<accession>A0ABT5PMM8</accession>
<dbReference type="RefSeq" id="WP_273899987.1">
    <property type="nucleotide sequence ID" value="NZ_JAMDGS010000007.1"/>
</dbReference>
<organism evidence="8 9">
    <name type="scientific">Pseudomonas aphyarum</name>
    <dbReference type="NCBI Taxonomy" id="2942629"/>
    <lineage>
        <taxon>Bacteria</taxon>
        <taxon>Pseudomonadati</taxon>
        <taxon>Pseudomonadota</taxon>
        <taxon>Gammaproteobacteria</taxon>
        <taxon>Pseudomonadales</taxon>
        <taxon>Pseudomonadaceae</taxon>
        <taxon>Pseudomonas</taxon>
    </lineage>
</organism>